<evidence type="ECO:0000256" key="1">
    <source>
        <dbReference type="ARBA" id="ARBA00011975"/>
    </source>
</evidence>
<dbReference type="InterPro" id="IPR029063">
    <property type="entry name" value="SAM-dependent_MTases_sf"/>
</dbReference>
<gene>
    <name evidence="9" type="ORF">UFOVP634_13</name>
</gene>
<dbReference type="InterPro" id="IPR001525">
    <property type="entry name" value="C5_MeTfrase"/>
</dbReference>
<evidence type="ECO:0000313" key="9">
    <source>
        <dbReference type="EMBL" id="CAB4153646.1"/>
    </source>
</evidence>
<keyword evidence="3" id="KW-0945">Host-virus interaction</keyword>
<dbReference type="PROSITE" id="PS00094">
    <property type="entry name" value="C5_MTASE_1"/>
    <property type="match status" value="1"/>
</dbReference>
<keyword evidence="5 8" id="KW-0949">S-adenosyl-L-methionine</keyword>
<dbReference type="EMBL" id="LR796598">
    <property type="protein sequence ID" value="CAB4153646.1"/>
    <property type="molecule type" value="Genomic_DNA"/>
</dbReference>
<dbReference type="GO" id="GO:0099018">
    <property type="term" value="P:symbiont-mediated evasion of host restriction-modification system"/>
    <property type="evidence" value="ECO:0007669"/>
    <property type="project" value="UniProtKB-KW"/>
</dbReference>
<dbReference type="EC" id="2.1.1.37" evidence="1"/>
<dbReference type="PANTHER" id="PTHR23068">
    <property type="entry name" value="DNA CYTOSINE-5- -METHYLTRANSFERASE 3-RELATED"/>
    <property type="match status" value="1"/>
</dbReference>
<keyword evidence="7" id="KW-1258">Restriction-modification system evasion by virus</keyword>
<dbReference type="GO" id="GO:0052170">
    <property type="term" value="P:symbiont-mediated suppression of host innate immune response"/>
    <property type="evidence" value="ECO:0007669"/>
    <property type="project" value="UniProtKB-KW"/>
</dbReference>
<dbReference type="GO" id="GO:0032259">
    <property type="term" value="P:methylation"/>
    <property type="evidence" value="ECO:0007669"/>
    <property type="project" value="UniProtKB-KW"/>
</dbReference>
<dbReference type="Pfam" id="PF00145">
    <property type="entry name" value="DNA_methylase"/>
    <property type="match status" value="1"/>
</dbReference>
<name>A0A6J5N879_9CAUD</name>
<evidence type="ECO:0000256" key="3">
    <source>
        <dbReference type="ARBA" id="ARBA00022632"/>
    </source>
</evidence>
<dbReference type="SUPFAM" id="SSF53335">
    <property type="entry name" value="S-adenosyl-L-methionine-dependent methyltransferases"/>
    <property type="match status" value="1"/>
</dbReference>
<dbReference type="NCBIfam" id="TIGR00675">
    <property type="entry name" value="dcm"/>
    <property type="match status" value="1"/>
</dbReference>
<proteinExistence type="inferred from homology"/>
<protein>
    <recommendedName>
        <fullName evidence="1">DNA (cytosine-5-)-methyltransferase</fullName>
        <ecNumber evidence="1">2.1.1.37</ecNumber>
    </recommendedName>
</protein>
<evidence type="ECO:0000256" key="8">
    <source>
        <dbReference type="PROSITE-ProRule" id="PRU01016"/>
    </source>
</evidence>
<comment type="similarity">
    <text evidence="8">Belongs to the class I-like SAM-binding methyltransferase superfamily. C5-methyltransferase family.</text>
</comment>
<keyword evidence="6" id="KW-0899">Viral immunoevasion</keyword>
<keyword evidence="4 8" id="KW-0808">Transferase</keyword>
<evidence type="ECO:0000256" key="6">
    <source>
        <dbReference type="ARBA" id="ARBA00023280"/>
    </source>
</evidence>
<dbReference type="PROSITE" id="PS51679">
    <property type="entry name" value="SAM_MT_C5"/>
    <property type="match status" value="1"/>
</dbReference>
<reference evidence="9" key="1">
    <citation type="submission" date="2020-04" db="EMBL/GenBank/DDBJ databases">
        <authorList>
            <person name="Chiriac C."/>
            <person name="Salcher M."/>
            <person name="Ghai R."/>
            <person name="Kavagutti S V."/>
        </authorList>
    </citation>
    <scope>NUCLEOTIDE SEQUENCE</scope>
</reference>
<accession>A0A6J5N879</accession>
<dbReference type="InterPro" id="IPR050390">
    <property type="entry name" value="C5-Methyltransferase"/>
</dbReference>
<dbReference type="PANTHER" id="PTHR23068:SF25">
    <property type="entry name" value="DNA (CYTOSINE-5)-METHYLTRANSFERASE DRM2"/>
    <property type="match status" value="1"/>
</dbReference>
<evidence type="ECO:0000256" key="4">
    <source>
        <dbReference type="ARBA" id="ARBA00022679"/>
    </source>
</evidence>
<dbReference type="InterPro" id="IPR018117">
    <property type="entry name" value="C5_DNA_meth_AS"/>
</dbReference>
<evidence type="ECO:0000256" key="2">
    <source>
        <dbReference type="ARBA" id="ARBA00022603"/>
    </source>
</evidence>
<dbReference type="GO" id="GO:0003886">
    <property type="term" value="F:DNA (cytosine-5-)-methyltransferase activity"/>
    <property type="evidence" value="ECO:0007669"/>
    <property type="project" value="UniProtKB-EC"/>
</dbReference>
<sequence>MNVISLFNGMNTGRQALENVGIKVDKYYSSEIKPYAIELTQHHFPDTIQVGDVTKWKEWDIDWKSIDLILSGSPCQDLSAAGKRAGINGSRSSLFFTFVEILEHIKSLNPKVLFLQENVGSAAKLDIGIMSRALGVYPVRINSSLVTAQLRDRYYWSNIRTKETMFDVVTDIPQPKDRGIMFKDIITGGHVERVKSTALLEGYISKNTFKDENSKEAKRYLKSRDDIGMCPIIYVDTDKHTCLNTGSGAESKNQEYLKHRNDTTGMITLIYEHNDELRVKTNTKKGYDTVTENDCIDLSFPTSTTRRGRVTKGKSPCLMESSNNLYSYKDGLVRTVNKIEMCRLQGFPDDYCDILSTAKAGSLLGDGWTLPIIEHIFSFINI</sequence>
<evidence type="ECO:0000256" key="5">
    <source>
        <dbReference type="ARBA" id="ARBA00022691"/>
    </source>
</evidence>
<keyword evidence="2 8" id="KW-0489">Methyltransferase</keyword>
<dbReference type="Gene3D" id="3.40.50.150">
    <property type="entry name" value="Vaccinia Virus protein VP39"/>
    <property type="match status" value="1"/>
</dbReference>
<evidence type="ECO:0000256" key="7">
    <source>
        <dbReference type="ARBA" id="ARBA00033479"/>
    </source>
</evidence>
<keyword evidence="3" id="KW-1090">Inhibition of host innate immune response by virus</keyword>
<feature type="active site" evidence="8">
    <location>
        <position position="75"/>
    </location>
</feature>
<organism evidence="9">
    <name type="scientific">uncultured Caudovirales phage</name>
    <dbReference type="NCBI Taxonomy" id="2100421"/>
    <lineage>
        <taxon>Viruses</taxon>
        <taxon>Duplodnaviria</taxon>
        <taxon>Heunggongvirae</taxon>
        <taxon>Uroviricota</taxon>
        <taxon>Caudoviricetes</taxon>
        <taxon>Peduoviridae</taxon>
        <taxon>Maltschvirus</taxon>
        <taxon>Maltschvirus maltsch</taxon>
    </lineage>
</organism>